<dbReference type="GO" id="GO:0004650">
    <property type="term" value="F:polygalacturonase activity"/>
    <property type="evidence" value="ECO:0007669"/>
    <property type="project" value="InterPro"/>
</dbReference>
<organism evidence="10 11">
    <name type="scientific">Ensete ventricosum</name>
    <name type="common">Abyssinian banana</name>
    <name type="synonym">Musa ensete</name>
    <dbReference type="NCBI Taxonomy" id="4639"/>
    <lineage>
        <taxon>Eukaryota</taxon>
        <taxon>Viridiplantae</taxon>
        <taxon>Streptophyta</taxon>
        <taxon>Embryophyta</taxon>
        <taxon>Tracheophyta</taxon>
        <taxon>Spermatophyta</taxon>
        <taxon>Magnoliopsida</taxon>
        <taxon>Liliopsida</taxon>
        <taxon>Zingiberales</taxon>
        <taxon>Musaceae</taxon>
        <taxon>Ensete</taxon>
    </lineage>
</organism>
<evidence type="ECO:0000256" key="1">
    <source>
        <dbReference type="ARBA" id="ARBA00004191"/>
    </source>
</evidence>
<evidence type="ECO:0000256" key="8">
    <source>
        <dbReference type="RuleBase" id="RU361169"/>
    </source>
</evidence>
<keyword evidence="11" id="KW-1185">Reference proteome</keyword>
<evidence type="ECO:0000256" key="2">
    <source>
        <dbReference type="ARBA" id="ARBA00008834"/>
    </source>
</evidence>
<dbReference type="EMBL" id="JAQQAF010000003">
    <property type="protein sequence ID" value="KAJ8498270.1"/>
    <property type="molecule type" value="Genomic_DNA"/>
</dbReference>
<dbReference type="Proteomes" id="UP001222027">
    <property type="component" value="Unassembled WGS sequence"/>
</dbReference>
<evidence type="ECO:0000313" key="10">
    <source>
        <dbReference type="EMBL" id="KAJ8498270.1"/>
    </source>
</evidence>
<dbReference type="Pfam" id="PF00295">
    <property type="entry name" value="Glyco_hydro_28"/>
    <property type="match status" value="2"/>
</dbReference>
<evidence type="ECO:0000256" key="4">
    <source>
        <dbReference type="ARBA" id="ARBA00022525"/>
    </source>
</evidence>
<dbReference type="InterPro" id="IPR012334">
    <property type="entry name" value="Pectin_lyas_fold"/>
</dbReference>
<evidence type="ECO:0000256" key="6">
    <source>
        <dbReference type="ARBA" id="ARBA00023295"/>
    </source>
</evidence>
<evidence type="ECO:0000256" key="3">
    <source>
        <dbReference type="ARBA" id="ARBA00022512"/>
    </source>
</evidence>
<gene>
    <name evidence="10" type="ORF">OPV22_008822</name>
</gene>
<keyword evidence="4" id="KW-0964">Secreted</keyword>
<name>A0AAV8R9M7_ENSVE</name>
<keyword evidence="7" id="KW-0961">Cell wall biogenesis/degradation</keyword>
<accession>A0AAV8R9M7</accession>
<feature type="chain" id="PRO_5043328346" description="Pectate lyase superfamily protein domain-containing protein" evidence="9">
    <location>
        <begin position="21"/>
        <end position="260"/>
    </location>
</feature>
<comment type="caution">
    <text evidence="10">The sequence shown here is derived from an EMBL/GenBank/DDBJ whole genome shotgun (WGS) entry which is preliminary data.</text>
</comment>
<evidence type="ECO:0000256" key="9">
    <source>
        <dbReference type="SAM" id="SignalP"/>
    </source>
</evidence>
<comment type="subcellular location">
    <subcellularLocation>
        <location evidence="1">Secreted</location>
        <location evidence="1">Cell wall</location>
    </subcellularLocation>
</comment>
<dbReference type="AlphaFoldDB" id="A0AAV8R9M7"/>
<feature type="signal peptide" evidence="9">
    <location>
        <begin position="1"/>
        <end position="20"/>
    </location>
</feature>
<dbReference type="GO" id="GO:0005975">
    <property type="term" value="P:carbohydrate metabolic process"/>
    <property type="evidence" value="ECO:0007669"/>
    <property type="project" value="InterPro"/>
</dbReference>
<evidence type="ECO:0000313" key="11">
    <source>
        <dbReference type="Proteomes" id="UP001222027"/>
    </source>
</evidence>
<keyword evidence="9" id="KW-0732">Signal</keyword>
<evidence type="ECO:0000256" key="5">
    <source>
        <dbReference type="ARBA" id="ARBA00022801"/>
    </source>
</evidence>
<sequence length="260" mass="28288">MASKMVLDLFCFTVLVLCIANPSLEQEIFDPMDFEAMGDGETDDGQAMVDAWDSACEHRAPAIFLIPKRTFLAGPATFEGPCRVTPKVQILGTVKAVPSMNDYYNPGWFEFKNLNGLEIGGGGTLDGQGAASWNNPNCPPRRSCKSRPISMRYRMSPAAPAMASAWGVWANQHYCPNHNCVVSPSRVKIQDVTFRRIQGTSNDPVAVKLLCSETMACENVHLQDISLIMENNTTTSNITSSCSNVKGVAVGLQNPESCLC</sequence>
<dbReference type="InterPro" id="IPR011050">
    <property type="entry name" value="Pectin_lyase_fold/virulence"/>
</dbReference>
<proteinExistence type="inferred from homology"/>
<keyword evidence="6 8" id="KW-0326">Glycosidase</keyword>
<keyword evidence="5 8" id="KW-0378">Hydrolase</keyword>
<evidence type="ECO:0000256" key="7">
    <source>
        <dbReference type="ARBA" id="ARBA00023316"/>
    </source>
</evidence>
<dbReference type="Gene3D" id="2.160.20.10">
    <property type="entry name" value="Single-stranded right-handed beta-helix, Pectin lyase-like"/>
    <property type="match status" value="2"/>
</dbReference>
<protein>
    <recommendedName>
        <fullName evidence="12">Pectate lyase superfamily protein domain-containing protein</fullName>
    </recommendedName>
</protein>
<reference evidence="10 11" key="1">
    <citation type="submission" date="2022-12" db="EMBL/GenBank/DDBJ databases">
        <title>Chromosome-scale assembly of the Ensete ventricosum genome.</title>
        <authorList>
            <person name="Dussert Y."/>
            <person name="Stocks J."/>
            <person name="Wendawek A."/>
            <person name="Woldeyes F."/>
            <person name="Nichols R.A."/>
            <person name="Borrell J.S."/>
        </authorList>
    </citation>
    <scope>NUCLEOTIDE SEQUENCE [LARGE SCALE GENOMIC DNA]</scope>
    <source>
        <strain evidence="11">cv. Maze</strain>
        <tissue evidence="10">Seeds</tissue>
    </source>
</reference>
<keyword evidence="3" id="KW-0134">Cell wall</keyword>
<dbReference type="SUPFAM" id="SSF51126">
    <property type="entry name" value="Pectin lyase-like"/>
    <property type="match status" value="2"/>
</dbReference>
<dbReference type="PANTHER" id="PTHR31375">
    <property type="match status" value="1"/>
</dbReference>
<comment type="similarity">
    <text evidence="2 8">Belongs to the glycosyl hydrolase 28 family.</text>
</comment>
<dbReference type="GO" id="GO:0071555">
    <property type="term" value="P:cell wall organization"/>
    <property type="evidence" value="ECO:0007669"/>
    <property type="project" value="UniProtKB-KW"/>
</dbReference>
<evidence type="ECO:0008006" key="12">
    <source>
        <dbReference type="Google" id="ProtNLM"/>
    </source>
</evidence>
<dbReference type="InterPro" id="IPR000743">
    <property type="entry name" value="Glyco_hydro_28"/>
</dbReference>